<reference evidence="1 2" key="1">
    <citation type="submission" date="2017-06" db="EMBL/GenBank/DDBJ databases">
        <title>Description of Avrilella dinanensis gen. nov. sp. nov.</title>
        <authorList>
            <person name="Leyer C."/>
            <person name="Sassi M."/>
            <person name="Minet J."/>
            <person name="Kayal S."/>
            <person name="Cattoir V."/>
        </authorList>
    </citation>
    <scope>NUCLEOTIDE SEQUENCE [LARGE SCALE GENOMIC DNA]</scope>
    <source>
        <strain evidence="1 2">UR159</strain>
    </source>
</reference>
<protein>
    <recommendedName>
        <fullName evidence="3">RNA-binding protein</fullName>
    </recommendedName>
</protein>
<dbReference type="InterPro" id="IPR007922">
    <property type="entry name" value="DciA-like"/>
</dbReference>
<dbReference type="EMBL" id="NIPO01000001">
    <property type="protein sequence ID" value="PJR03632.1"/>
    <property type="molecule type" value="Genomic_DNA"/>
</dbReference>
<dbReference type="Pfam" id="PF05258">
    <property type="entry name" value="DciA"/>
    <property type="match status" value="1"/>
</dbReference>
<dbReference type="OrthoDB" id="9804942at2"/>
<dbReference type="Proteomes" id="UP000231960">
    <property type="component" value="Unassembled WGS sequence"/>
</dbReference>
<dbReference type="PANTHER" id="PTHR36456:SF1">
    <property type="entry name" value="UPF0232 PROTEIN SCO3875"/>
    <property type="match status" value="1"/>
</dbReference>
<name>A0A2M9R453_9FLAO</name>
<evidence type="ECO:0000313" key="1">
    <source>
        <dbReference type="EMBL" id="PJR03632.1"/>
    </source>
</evidence>
<proteinExistence type="predicted"/>
<comment type="caution">
    <text evidence="1">The sequence shown here is derived from an EMBL/GenBank/DDBJ whole genome shotgun (WGS) entry which is preliminary data.</text>
</comment>
<dbReference type="AlphaFoldDB" id="A0A2M9R453"/>
<organism evidence="1 2">
    <name type="scientific">Avrilella dinanensis</name>
    <dbReference type="NCBI Taxonomy" id="2008672"/>
    <lineage>
        <taxon>Bacteria</taxon>
        <taxon>Pseudomonadati</taxon>
        <taxon>Bacteroidota</taxon>
        <taxon>Flavobacteriia</taxon>
        <taxon>Flavobacteriales</taxon>
        <taxon>Flavobacteriaceae</taxon>
        <taxon>Avrilella</taxon>
    </lineage>
</organism>
<dbReference type="PANTHER" id="PTHR36456">
    <property type="entry name" value="UPF0232 PROTEIN SCO3875"/>
    <property type="match status" value="1"/>
</dbReference>
<sequence length="104" mass="12039">MSKKFNPYERIKEESSAEEIVGKFLKGYHLDKGVDAVEVKNVWYSEMGNGVKSYTREVIFRRNTLFVSLTSAVLREELSYGKQLIIQKLNEALGKEMITDIVFR</sequence>
<gene>
    <name evidence="1" type="ORF">CDL10_03175</name>
</gene>
<evidence type="ECO:0000313" key="2">
    <source>
        <dbReference type="Proteomes" id="UP000231960"/>
    </source>
</evidence>
<evidence type="ECO:0008006" key="3">
    <source>
        <dbReference type="Google" id="ProtNLM"/>
    </source>
</evidence>
<accession>A0A2M9R453</accession>
<keyword evidence="2" id="KW-1185">Reference proteome</keyword>
<dbReference type="RefSeq" id="WP_100677200.1">
    <property type="nucleotide sequence ID" value="NZ_NIPO01000001.1"/>
</dbReference>